<reference evidence="2" key="1">
    <citation type="journal article" date="2011" name="PLoS Biol.">
        <title>Gene gain and loss during evolution of obligate parasitism in the white rust pathogen of Arabidopsis thaliana.</title>
        <authorList>
            <person name="Kemen E."/>
            <person name="Gardiner A."/>
            <person name="Schultz-Larsen T."/>
            <person name="Kemen A.C."/>
            <person name="Balmuth A.L."/>
            <person name="Robert-Seilaniantz A."/>
            <person name="Bailey K."/>
            <person name="Holub E."/>
            <person name="Studholme D.J."/>
            <person name="Maclean D."/>
            <person name="Jones J.D."/>
        </authorList>
    </citation>
    <scope>NUCLEOTIDE SEQUENCE</scope>
</reference>
<evidence type="ECO:0000256" key="1">
    <source>
        <dbReference type="SAM" id="MobiDB-lite"/>
    </source>
</evidence>
<name>F0WWJ1_9STRA</name>
<reference evidence="2" key="2">
    <citation type="submission" date="2011-02" db="EMBL/GenBank/DDBJ databases">
        <authorList>
            <person name="MacLean D."/>
        </authorList>
    </citation>
    <scope>NUCLEOTIDE SEQUENCE</scope>
</reference>
<feature type="region of interest" description="Disordered" evidence="1">
    <location>
        <begin position="1"/>
        <end position="31"/>
    </location>
</feature>
<protein>
    <submittedName>
        <fullName evidence="2">AlNc14C322G10602 protein</fullName>
    </submittedName>
</protein>
<sequence>MDPVSSTERSIQPLRNLQRRSLSKSSSLPVLHSKLRPQDRLQLEKDLLEDLERSEWRWMQRRAAQDFSTNVSKISRNSQRNSFQNLKQKQLLERKCAVDNQKLQTSRHISHCRAIAQEHERAQVHSISNRNRMLLQSLARMEDRTISRHKSHEGFLLSKSSSTLFHVEMPEQASGEWESLKQRLHSMQLTEYAAEKQRALRQARKALAVSHLVEVDIREEELPTARRRERLSAELWQAFLDKVGDDIEMLLPFSNSAPAAIRFFSDQRCKRL</sequence>
<dbReference type="AlphaFoldDB" id="F0WWJ1"/>
<dbReference type="EMBL" id="FR824367">
    <property type="protein sequence ID" value="CCA25814.1"/>
    <property type="molecule type" value="Genomic_DNA"/>
</dbReference>
<organism evidence="2">
    <name type="scientific">Albugo laibachii Nc14</name>
    <dbReference type="NCBI Taxonomy" id="890382"/>
    <lineage>
        <taxon>Eukaryota</taxon>
        <taxon>Sar</taxon>
        <taxon>Stramenopiles</taxon>
        <taxon>Oomycota</taxon>
        <taxon>Peronosporomycetes</taxon>
        <taxon>Albuginales</taxon>
        <taxon>Albuginaceae</taxon>
        <taxon>Albugo</taxon>
    </lineage>
</organism>
<accession>F0WWJ1</accession>
<dbReference type="HOGENOM" id="CLU_1024584_0_0_1"/>
<proteinExistence type="predicted"/>
<evidence type="ECO:0000313" key="2">
    <source>
        <dbReference type="EMBL" id="CCA25814.1"/>
    </source>
</evidence>
<gene>
    <name evidence="2" type="primary">AlNc14C322G10602</name>
    <name evidence="2" type="ORF">ALNC14_119580</name>
</gene>
<feature type="compositionally biased region" description="Polar residues" evidence="1">
    <location>
        <begin position="1"/>
        <end position="10"/>
    </location>
</feature>